<feature type="domain" description="DUF6699" evidence="2">
    <location>
        <begin position="110"/>
        <end position="240"/>
    </location>
</feature>
<evidence type="ECO:0000256" key="1">
    <source>
        <dbReference type="SAM" id="MobiDB-lite"/>
    </source>
</evidence>
<proteinExistence type="predicted"/>
<dbReference type="EMBL" id="KN822952">
    <property type="protein sequence ID" value="KIO32808.1"/>
    <property type="molecule type" value="Genomic_DNA"/>
</dbReference>
<evidence type="ECO:0000313" key="4">
    <source>
        <dbReference type="Proteomes" id="UP000054248"/>
    </source>
</evidence>
<feature type="compositionally biased region" description="Polar residues" evidence="1">
    <location>
        <begin position="20"/>
        <end position="31"/>
    </location>
</feature>
<evidence type="ECO:0000259" key="2">
    <source>
        <dbReference type="Pfam" id="PF20415"/>
    </source>
</evidence>
<protein>
    <recommendedName>
        <fullName evidence="2">DUF6699 domain-containing protein</fullName>
    </recommendedName>
</protein>
<feature type="region of interest" description="Disordered" evidence="1">
    <location>
        <begin position="1"/>
        <end position="31"/>
    </location>
</feature>
<accession>A0A0C3LFV4</accession>
<name>A0A0C3LFV4_9AGAM</name>
<dbReference type="HOGENOM" id="CLU_1054184_0_0_1"/>
<dbReference type="OrthoDB" id="3144234at2759"/>
<dbReference type="STRING" id="1051891.A0A0C3LFV4"/>
<reference evidence="4" key="2">
    <citation type="submission" date="2015-01" db="EMBL/GenBank/DDBJ databases">
        <title>Evolutionary Origins and Diversification of the Mycorrhizal Mutualists.</title>
        <authorList>
            <consortium name="DOE Joint Genome Institute"/>
            <consortium name="Mycorrhizal Genomics Consortium"/>
            <person name="Kohler A."/>
            <person name="Kuo A."/>
            <person name="Nagy L.G."/>
            <person name="Floudas D."/>
            <person name="Copeland A."/>
            <person name="Barry K.W."/>
            <person name="Cichocki N."/>
            <person name="Veneault-Fourrey C."/>
            <person name="LaButti K."/>
            <person name="Lindquist E.A."/>
            <person name="Lipzen A."/>
            <person name="Lundell T."/>
            <person name="Morin E."/>
            <person name="Murat C."/>
            <person name="Riley R."/>
            <person name="Ohm R."/>
            <person name="Sun H."/>
            <person name="Tunlid A."/>
            <person name="Henrissat B."/>
            <person name="Grigoriev I.V."/>
            <person name="Hibbett D.S."/>
            <person name="Martin F."/>
        </authorList>
    </citation>
    <scope>NUCLEOTIDE SEQUENCE [LARGE SCALE GENOMIC DNA]</scope>
    <source>
        <strain evidence="4">MUT 4182</strain>
    </source>
</reference>
<dbReference type="AlphaFoldDB" id="A0A0C3LFV4"/>
<evidence type="ECO:0000313" key="3">
    <source>
        <dbReference type="EMBL" id="KIO32808.1"/>
    </source>
</evidence>
<organism evidence="3 4">
    <name type="scientific">Tulasnella calospora MUT 4182</name>
    <dbReference type="NCBI Taxonomy" id="1051891"/>
    <lineage>
        <taxon>Eukaryota</taxon>
        <taxon>Fungi</taxon>
        <taxon>Dikarya</taxon>
        <taxon>Basidiomycota</taxon>
        <taxon>Agaricomycotina</taxon>
        <taxon>Agaricomycetes</taxon>
        <taxon>Cantharellales</taxon>
        <taxon>Tulasnellaceae</taxon>
        <taxon>Tulasnella</taxon>
    </lineage>
</organism>
<gene>
    <name evidence="3" type="ORF">M407DRAFT_241265</name>
</gene>
<reference evidence="3 4" key="1">
    <citation type="submission" date="2014-04" db="EMBL/GenBank/DDBJ databases">
        <authorList>
            <consortium name="DOE Joint Genome Institute"/>
            <person name="Kuo A."/>
            <person name="Girlanda M."/>
            <person name="Perotto S."/>
            <person name="Kohler A."/>
            <person name="Nagy L.G."/>
            <person name="Floudas D."/>
            <person name="Copeland A."/>
            <person name="Barry K.W."/>
            <person name="Cichocki N."/>
            <person name="Veneault-Fourrey C."/>
            <person name="LaButti K."/>
            <person name="Lindquist E.A."/>
            <person name="Lipzen A."/>
            <person name="Lundell T."/>
            <person name="Morin E."/>
            <person name="Murat C."/>
            <person name="Sun H."/>
            <person name="Tunlid A."/>
            <person name="Henrissat B."/>
            <person name="Grigoriev I.V."/>
            <person name="Hibbett D.S."/>
            <person name="Martin F."/>
            <person name="Nordberg H.P."/>
            <person name="Cantor M.N."/>
            <person name="Hua S.X."/>
        </authorList>
    </citation>
    <scope>NUCLEOTIDE SEQUENCE [LARGE SCALE GENOMIC DNA]</scope>
    <source>
        <strain evidence="3 4">MUT 4182</strain>
    </source>
</reference>
<dbReference type="Proteomes" id="UP000054248">
    <property type="component" value="Unassembled WGS sequence"/>
</dbReference>
<dbReference type="Pfam" id="PF20415">
    <property type="entry name" value="DUF6699"/>
    <property type="match status" value="1"/>
</dbReference>
<sequence>MPLIPNRSPSGRKRALSDARNPNPNNYLSPGGNNYVPMNYYNSPQFVPMPMSPGQGGYPLPSAYPYPMGWPSPQFYPAELVPNPANFVDPRVTQIHVLLSPPTPGAGHHILYDVRYKPDKVYIESHGHPSQMSEDIAEQPATNPPVQKMRLICRDLPWKISVSNSKGVTLQNVLNSVYEEVQNPLTEGEWWIAADDERDRCMDAYKANCTEEAGFKRDLKDGVKRVDWLAKKTMLVSITRTPYDESFIKTRIPDPKAQGETWVLVMGEAQ</sequence>
<dbReference type="InterPro" id="IPR046522">
    <property type="entry name" value="DUF6699"/>
</dbReference>
<keyword evidence="4" id="KW-1185">Reference proteome</keyword>